<reference evidence="2 3" key="1">
    <citation type="submission" date="2024-01" db="EMBL/GenBank/DDBJ databases">
        <title>The genome of the rayed Mediterranean limpet Patella caerulea (Linnaeus, 1758).</title>
        <authorList>
            <person name="Anh-Thu Weber A."/>
            <person name="Halstead-Nussloch G."/>
        </authorList>
    </citation>
    <scope>NUCLEOTIDE SEQUENCE [LARGE SCALE GENOMIC DNA]</scope>
    <source>
        <strain evidence="2">AATW-2023a</strain>
        <tissue evidence="2">Whole specimen</tissue>
    </source>
</reference>
<dbReference type="AlphaFoldDB" id="A0AAN8K1A4"/>
<feature type="compositionally biased region" description="Basic and acidic residues" evidence="1">
    <location>
        <begin position="118"/>
        <end position="128"/>
    </location>
</feature>
<keyword evidence="3" id="KW-1185">Reference proteome</keyword>
<dbReference type="Proteomes" id="UP001347796">
    <property type="component" value="Unassembled WGS sequence"/>
</dbReference>
<proteinExistence type="predicted"/>
<feature type="compositionally biased region" description="Basic residues" evidence="1">
    <location>
        <begin position="101"/>
        <end position="117"/>
    </location>
</feature>
<sequence>MCTYHPNDIRYPVLPDALFHPPIKTNNSNIQYVITRFNFIYFRLQMGKQSTFSEKDRKYLNKIKEDPVRYPEYLKRERMRYQRKKEKKQVKLIKDLTTREKRQKRKQWRIAQRRHRNKVGEDRPTNCF</sequence>
<evidence type="ECO:0000313" key="2">
    <source>
        <dbReference type="EMBL" id="KAK6186549.1"/>
    </source>
</evidence>
<organism evidence="2 3">
    <name type="scientific">Patella caerulea</name>
    <name type="common">Rayed Mediterranean limpet</name>
    <dbReference type="NCBI Taxonomy" id="87958"/>
    <lineage>
        <taxon>Eukaryota</taxon>
        <taxon>Metazoa</taxon>
        <taxon>Spiralia</taxon>
        <taxon>Lophotrochozoa</taxon>
        <taxon>Mollusca</taxon>
        <taxon>Gastropoda</taxon>
        <taxon>Patellogastropoda</taxon>
        <taxon>Patelloidea</taxon>
        <taxon>Patellidae</taxon>
        <taxon>Patella</taxon>
    </lineage>
</organism>
<protein>
    <submittedName>
        <fullName evidence="2">Uncharacterized protein</fullName>
    </submittedName>
</protein>
<gene>
    <name evidence="2" type="ORF">SNE40_008566</name>
</gene>
<dbReference type="EMBL" id="JAZGQO010000006">
    <property type="protein sequence ID" value="KAK6186549.1"/>
    <property type="molecule type" value="Genomic_DNA"/>
</dbReference>
<evidence type="ECO:0000256" key="1">
    <source>
        <dbReference type="SAM" id="MobiDB-lite"/>
    </source>
</evidence>
<comment type="caution">
    <text evidence="2">The sequence shown here is derived from an EMBL/GenBank/DDBJ whole genome shotgun (WGS) entry which is preliminary data.</text>
</comment>
<evidence type="ECO:0000313" key="3">
    <source>
        <dbReference type="Proteomes" id="UP001347796"/>
    </source>
</evidence>
<name>A0AAN8K1A4_PATCE</name>
<feature type="region of interest" description="Disordered" evidence="1">
    <location>
        <begin position="101"/>
        <end position="128"/>
    </location>
</feature>
<accession>A0AAN8K1A4</accession>